<dbReference type="GO" id="GO:0008289">
    <property type="term" value="F:lipid binding"/>
    <property type="evidence" value="ECO:0007669"/>
    <property type="project" value="UniProtKB-KW"/>
</dbReference>
<evidence type="ECO:0000259" key="12">
    <source>
        <dbReference type="PROSITE" id="PS51847"/>
    </source>
</evidence>
<dbReference type="AlphaFoldDB" id="A0AAD3TN47"/>
<keyword evidence="4" id="KW-0479">Metal-binding</keyword>
<dbReference type="Pfam" id="PF17047">
    <property type="entry name" value="SMP_LBD"/>
    <property type="match status" value="1"/>
</dbReference>
<evidence type="ECO:0000313" key="14">
    <source>
        <dbReference type="Proteomes" id="UP001222932"/>
    </source>
</evidence>
<dbReference type="Pfam" id="PF00168">
    <property type="entry name" value="C2"/>
    <property type="match status" value="1"/>
</dbReference>
<evidence type="ECO:0000313" key="13">
    <source>
        <dbReference type="EMBL" id="GMK53549.1"/>
    </source>
</evidence>
<evidence type="ECO:0000259" key="11">
    <source>
        <dbReference type="PROSITE" id="PS50004"/>
    </source>
</evidence>
<keyword evidence="9" id="KW-0446">Lipid-binding</keyword>
<evidence type="ECO:0000256" key="8">
    <source>
        <dbReference type="ARBA" id="ARBA00023055"/>
    </source>
</evidence>
<name>A0AAD3TN47_9TREE</name>
<evidence type="ECO:0000256" key="2">
    <source>
        <dbReference type="ARBA" id="ARBA00022448"/>
    </source>
</evidence>
<evidence type="ECO:0000256" key="4">
    <source>
        <dbReference type="ARBA" id="ARBA00022723"/>
    </source>
</evidence>
<dbReference type="InterPro" id="IPR039010">
    <property type="entry name" value="Synaptotagmin_SMP"/>
</dbReference>
<evidence type="ECO:0000256" key="3">
    <source>
        <dbReference type="ARBA" id="ARBA00022692"/>
    </source>
</evidence>
<comment type="subcellular location">
    <subcellularLocation>
        <location evidence="1">Membrane</location>
    </subcellularLocation>
</comment>
<keyword evidence="6" id="KW-0106">Calcium</keyword>
<keyword evidence="7" id="KW-1133">Transmembrane helix</keyword>
<protein>
    <recommendedName>
        <fullName evidence="15">C2 domain-containing protein</fullName>
    </recommendedName>
</protein>
<dbReference type="SMART" id="SM00239">
    <property type="entry name" value="C2"/>
    <property type="match status" value="2"/>
</dbReference>
<keyword evidence="3" id="KW-0812">Transmembrane</keyword>
<dbReference type="InterPro" id="IPR000008">
    <property type="entry name" value="C2_dom"/>
</dbReference>
<sequence>MSSAAAAPSGAIVAALTASGGTESAGFLNDIIANLWPNISIVGRDMTKSIVEPMFASMLPSPLNSLHFAKIDLGKVPIRFGNIDTHKMASGAIKMDLDIDWDGQCDIELDGKMIPKIGIENIILHGRMSMLLGPVINQIPLVGAAQVAFINPPTIKLKYTDVAAVANIGFIDRAINNVIQSILAGMMVLPNRFMVKLDAKNDWFSTFQFPLGVIKVTVEAGSNLGAAKDSKGFLGKLTHDEVDCYVDVTLGAEKWRTKTINNNRHPEWNETHDYLLSDHDQVVTVEVVDDDPAGDDPIGKATVTIKDLLLSGASHEVSLTLDEKPTDSKVRLKGHFMALVADPTSLSSQEEGTHGVLSVLIASAFHISGNREELKPSVKVVWGESNFRTGIKSDAPGSDVQNPSFDVAYNIPLSSKVTVQGAAPVSLILMDGEKERGSVEIPLDKVLAAPGMALAEDHKLADGSIIRAAVVIRGTKSAH</sequence>
<comment type="caution">
    <text evidence="13">The sequence shown here is derived from an EMBL/GenBank/DDBJ whole genome shotgun (WGS) entry which is preliminary data.</text>
</comment>
<feature type="domain" description="SMP-LTD" evidence="12">
    <location>
        <begin position="21"/>
        <end position="198"/>
    </location>
</feature>
<keyword evidence="10" id="KW-0472">Membrane</keyword>
<keyword evidence="5" id="KW-0677">Repeat</keyword>
<evidence type="ECO:0000256" key="7">
    <source>
        <dbReference type="ARBA" id="ARBA00022989"/>
    </source>
</evidence>
<evidence type="ECO:0000256" key="10">
    <source>
        <dbReference type="ARBA" id="ARBA00023136"/>
    </source>
</evidence>
<evidence type="ECO:0008006" key="15">
    <source>
        <dbReference type="Google" id="ProtNLM"/>
    </source>
</evidence>
<dbReference type="Proteomes" id="UP001222932">
    <property type="component" value="Unassembled WGS sequence"/>
</dbReference>
<dbReference type="InterPro" id="IPR051634">
    <property type="entry name" value="Extended_Synaptotagmin"/>
</dbReference>
<dbReference type="Gene3D" id="2.60.40.150">
    <property type="entry name" value="C2 domain"/>
    <property type="match status" value="1"/>
</dbReference>
<dbReference type="PANTHER" id="PTHR45761:SF1">
    <property type="entry name" value="EXTENDED SYNAPTOTAGMIN-LIKE PROTEIN 2, ISOFORM C"/>
    <property type="match status" value="1"/>
</dbReference>
<reference evidence="13" key="1">
    <citation type="journal article" date="2023" name="BMC Genomics">
        <title>Chromosome-level genome assemblies of Cutaneotrichosporon spp. (Trichosporonales, Basidiomycota) reveal imbalanced evolution between nucleotide sequences and chromosome synteny.</title>
        <authorList>
            <person name="Kobayashi Y."/>
            <person name="Kayamori A."/>
            <person name="Aoki K."/>
            <person name="Shiwa Y."/>
            <person name="Matsutani M."/>
            <person name="Fujita N."/>
            <person name="Sugita T."/>
            <person name="Iwasaki W."/>
            <person name="Tanaka N."/>
            <person name="Takashima M."/>
        </authorList>
    </citation>
    <scope>NUCLEOTIDE SEQUENCE</scope>
    <source>
        <strain evidence="13">HIS016</strain>
    </source>
</reference>
<gene>
    <name evidence="13" type="ORF">CspeluHIS016_0101350</name>
</gene>
<proteinExistence type="predicted"/>
<keyword evidence="2" id="KW-0813">Transport</keyword>
<keyword evidence="14" id="KW-1185">Reference proteome</keyword>
<evidence type="ECO:0000256" key="1">
    <source>
        <dbReference type="ARBA" id="ARBA00004370"/>
    </source>
</evidence>
<evidence type="ECO:0000256" key="6">
    <source>
        <dbReference type="ARBA" id="ARBA00022837"/>
    </source>
</evidence>
<dbReference type="PROSITE" id="PS50004">
    <property type="entry name" value="C2"/>
    <property type="match status" value="1"/>
</dbReference>
<reference evidence="13" key="2">
    <citation type="submission" date="2023-06" db="EMBL/GenBank/DDBJ databases">
        <authorList>
            <person name="Kobayashi Y."/>
            <person name="Kayamori A."/>
            <person name="Aoki K."/>
            <person name="Shiwa Y."/>
            <person name="Fujita N."/>
            <person name="Sugita T."/>
            <person name="Iwasaki W."/>
            <person name="Tanaka N."/>
            <person name="Takashima M."/>
        </authorList>
    </citation>
    <scope>NUCLEOTIDE SEQUENCE</scope>
    <source>
        <strain evidence="13">HIS016</strain>
    </source>
</reference>
<dbReference type="GO" id="GO:0016020">
    <property type="term" value="C:membrane"/>
    <property type="evidence" value="ECO:0007669"/>
    <property type="project" value="UniProtKB-SubCell"/>
</dbReference>
<feature type="domain" description="C2" evidence="11">
    <location>
        <begin position="189"/>
        <end position="318"/>
    </location>
</feature>
<dbReference type="GO" id="GO:0006869">
    <property type="term" value="P:lipid transport"/>
    <property type="evidence" value="ECO:0007669"/>
    <property type="project" value="UniProtKB-KW"/>
</dbReference>
<dbReference type="EMBL" id="BTCM01000001">
    <property type="protein sequence ID" value="GMK53549.1"/>
    <property type="molecule type" value="Genomic_DNA"/>
</dbReference>
<dbReference type="CDD" id="cd21670">
    <property type="entry name" value="SMP_ESyt"/>
    <property type="match status" value="1"/>
</dbReference>
<dbReference type="InterPro" id="IPR035892">
    <property type="entry name" value="C2_domain_sf"/>
</dbReference>
<evidence type="ECO:0000256" key="5">
    <source>
        <dbReference type="ARBA" id="ARBA00022737"/>
    </source>
</evidence>
<dbReference type="InterPro" id="IPR031468">
    <property type="entry name" value="SMP_LBD"/>
</dbReference>
<dbReference type="PROSITE" id="PS51847">
    <property type="entry name" value="SMP"/>
    <property type="match status" value="1"/>
</dbReference>
<dbReference type="GO" id="GO:0005737">
    <property type="term" value="C:cytoplasm"/>
    <property type="evidence" value="ECO:0007669"/>
    <property type="project" value="UniProtKB-ARBA"/>
</dbReference>
<dbReference type="GO" id="GO:0012505">
    <property type="term" value="C:endomembrane system"/>
    <property type="evidence" value="ECO:0007669"/>
    <property type="project" value="UniProtKB-ARBA"/>
</dbReference>
<accession>A0AAD3TN47</accession>
<evidence type="ECO:0000256" key="9">
    <source>
        <dbReference type="ARBA" id="ARBA00023121"/>
    </source>
</evidence>
<dbReference type="SUPFAM" id="SSF49562">
    <property type="entry name" value="C2 domain (Calcium/lipid-binding domain, CaLB)"/>
    <property type="match status" value="1"/>
</dbReference>
<dbReference type="GO" id="GO:0046872">
    <property type="term" value="F:metal ion binding"/>
    <property type="evidence" value="ECO:0007669"/>
    <property type="project" value="UniProtKB-KW"/>
</dbReference>
<keyword evidence="8" id="KW-0445">Lipid transport</keyword>
<dbReference type="PANTHER" id="PTHR45761">
    <property type="entry name" value="EXTENDED SYNAPTOTAGMIN-LIKE PROTEIN 2, ISOFORM C"/>
    <property type="match status" value="1"/>
</dbReference>
<organism evidence="13 14">
    <name type="scientific">Cutaneotrichosporon spelunceum</name>
    <dbReference type="NCBI Taxonomy" id="1672016"/>
    <lineage>
        <taxon>Eukaryota</taxon>
        <taxon>Fungi</taxon>
        <taxon>Dikarya</taxon>
        <taxon>Basidiomycota</taxon>
        <taxon>Agaricomycotina</taxon>
        <taxon>Tremellomycetes</taxon>
        <taxon>Trichosporonales</taxon>
        <taxon>Trichosporonaceae</taxon>
        <taxon>Cutaneotrichosporon</taxon>
    </lineage>
</organism>